<keyword evidence="4" id="KW-0479">Metal-binding</keyword>
<dbReference type="Proteomes" id="UP000468668">
    <property type="component" value="Unassembled WGS sequence"/>
</dbReference>
<evidence type="ECO:0000256" key="4">
    <source>
        <dbReference type="ARBA" id="ARBA00022723"/>
    </source>
</evidence>
<dbReference type="GO" id="GO:0016651">
    <property type="term" value="F:oxidoreductase activity, acting on NAD(P)H"/>
    <property type="evidence" value="ECO:0007669"/>
    <property type="project" value="InterPro"/>
</dbReference>
<dbReference type="InterPro" id="IPR010226">
    <property type="entry name" value="NADH_quinone_OxRdtase_chainI"/>
</dbReference>
<comment type="caution">
    <text evidence="13">The sequence shown here is derived from an EMBL/GenBank/DDBJ whole genome shotgun (WGS) entry which is preliminary data.</text>
</comment>
<dbReference type="Gene3D" id="3.30.70.20">
    <property type="match status" value="1"/>
</dbReference>
<dbReference type="GO" id="GO:0016020">
    <property type="term" value="C:membrane"/>
    <property type="evidence" value="ECO:0007669"/>
    <property type="project" value="InterPro"/>
</dbReference>
<dbReference type="OrthoDB" id="3175224at2"/>
<keyword evidence="14" id="KW-1185">Reference proteome</keyword>
<dbReference type="InterPro" id="IPR017896">
    <property type="entry name" value="4Fe4S_Fe-S-bd"/>
</dbReference>
<dbReference type="InterPro" id="IPR017900">
    <property type="entry name" value="4Fe4S_Fe_S_CS"/>
</dbReference>
<evidence type="ECO:0000256" key="8">
    <source>
        <dbReference type="ARBA" id="ARBA00023014"/>
    </source>
</evidence>
<dbReference type="PROSITE" id="PS00198">
    <property type="entry name" value="4FE4S_FER_1"/>
    <property type="match status" value="1"/>
</dbReference>
<dbReference type="PROSITE" id="PS51379">
    <property type="entry name" value="4FE4S_FER_2"/>
    <property type="match status" value="2"/>
</dbReference>
<keyword evidence="7" id="KW-0408">Iron</keyword>
<evidence type="ECO:0000256" key="10">
    <source>
        <dbReference type="ARBA" id="ARBA00023075"/>
    </source>
</evidence>
<dbReference type="RefSeq" id="WP_158048563.1">
    <property type="nucleotide sequence ID" value="NZ_DBEYOF010000021.1"/>
</dbReference>
<dbReference type="GO" id="GO:0048038">
    <property type="term" value="F:quinone binding"/>
    <property type="evidence" value="ECO:0007669"/>
    <property type="project" value="UniProtKB-KW"/>
</dbReference>
<keyword evidence="9" id="KW-0520">NAD</keyword>
<protein>
    <submittedName>
        <fullName evidence="13">4Fe-4S dicluster domain-containing protein</fullName>
    </submittedName>
</protein>
<keyword evidence="11" id="KW-0472">Membrane</keyword>
<dbReference type="EMBL" id="WAJR01000001">
    <property type="protein sequence ID" value="KAB1642976.1"/>
    <property type="molecule type" value="Genomic_DNA"/>
</dbReference>
<evidence type="ECO:0000313" key="14">
    <source>
        <dbReference type="Proteomes" id="UP000468668"/>
    </source>
</evidence>
<evidence type="ECO:0000256" key="3">
    <source>
        <dbReference type="ARBA" id="ARBA00022719"/>
    </source>
</evidence>
<dbReference type="PANTHER" id="PTHR10849:SF24">
    <property type="entry name" value="NADH-QUINONE OXIDOREDUCTASE SUBUNIT I 2"/>
    <property type="match status" value="1"/>
</dbReference>
<dbReference type="GO" id="GO:0051539">
    <property type="term" value="F:4 iron, 4 sulfur cluster binding"/>
    <property type="evidence" value="ECO:0007669"/>
    <property type="project" value="UniProtKB-KW"/>
</dbReference>
<feature type="domain" description="4Fe-4S ferredoxin-type" evidence="12">
    <location>
        <begin position="67"/>
        <end position="96"/>
    </location>
</feature>
<reference evidence="13 14" key="1">
    <citation type="submission" date="2019-09" db="EMBL/GenBank/DDBJ databases">
        <title>Whole genome shotgun sequencing (WGS) of Ellagibacter isourolithinifaciens DSM 104140(T) and Adlercreutzia muris DSM 29508(T).</title>
        <authorList>
            <person name="Stoll D.A."/>
            <person name="Danylec N."/>
            <person name="Huch M."/>
        </authorList>
    </citation>
    <scope>NUCLEOTIDE SEQUENCE [LARGE SCALE GENOMIC DNA]</scope>
    <source>
        <strain evidence="13 14">DSM 104140</strain>
    </source>
</reference>
<accession>A0A6N6NQK0</accession>
<evidence type="ECO:0000256" key="11">
    <source>
        <dbReference type="ARBA" id="ARBA00023136"/>
    </source>
</evidence>
<proteinExistence type="predicted"/>
<dbReference type="GO" id="GO:0046872">
    <property type="term" value="F:metal ion binding"/>
    <property type="evidence" value="ECO:0007669"/>
    <property type="project" value="UniProtKB-KW"/>
</dbReference>
<evidence type="ECO:0000256" key="9">
    <source>
        <dbReference type="ARBA" id="ARBA00023027"/>
    </source>
</evidence>
<evidence type="ECO:0000256" key="5">
    <source>
        <dbReference type="ARBA" id="ARBA00022737"/>
    </source>
</evidence>
<name>A0A6N6NQK0_9ACTN</name>
<evidence type="ECO:0000256" key="7">
    <source>
        <dbReference type="ARBA" id="ARBA00023004"/>
    </source>
</evidence>
<dbReference type="PANTHER" id="PTHR10849">
    <property type="entry name" value="NADH DEHYDROGENASE UBIQUINONE IRON-SULFUR PROTEIN 8, MITOCHONDRIAL"/>
    <property type="match status" value="1"/>
</dbReference>
<keyword evidence="8" id="KW-0411">Iron-sulfur</keyword>
<dbReference type="GeneID" id="98656967"/>
<sequence>MGGFKLGKMTLGSLFKKPETVLYPVEKKEAPAGLKGHIVNDVDVCILCGICQRRCPCAAIVVEKPNRKWTIDKFRCVQCGTCVLECPKHCLSMEPGWPAPSKEMYIESVDVPEHPKPMKKVS</sequence>
<keyword evidence="1" id="KW-1003">Cell membrane</keyword>
<keyword evidence="3" id="KW-0874">Quinone</keyword>
<evidence type="ECO:0000256" key="1">
    <source>
        <dbReference type="ARBA" id="ARBA00022475"/>
    </source>
</evidence>
<gene>
    <name evidence="13" type="ORF">F8C90_00935</name>
</gene>
<organism evidence="13 14">
    <name type="scientific">Ellagibacter isourolithinifaciens</name>
    <dbReference type="NCBI Taxonomy" id="2137581"/>
    <lineage>
        <taxon>Bacteria</taxon>
        <taxon>Bacillati</taxon>
        <taxon>Actinomycetota</taxon>
        <taxon>Coriobacteriia</taxon>
        <taxon>Eggerthellales</taxon>
        <taxon>Eggerthellaceae</taxon>
        <taxon>Ellagibacter</taxon>
    </lineage>
</organism>
<evidence type="ECO:0000259" key="12">
    <source>
        <dbReference type="PROSITE" id="PS51379"/>
    </source>
</evidence>
<evidence type="ECO:0000256" key="6">
    <source>
        <dbReference type="ARBA" id="ARBA00022967"/>
    </source>
</evidence>
<keyword evidence="2" id="KW-0004">4Fe-4S</keyword>
<dbReference type="SUPFAM" id="SSF46548">
    <property type="entry name" value="alpha-helical ferredoxin"/>
    <property type="match status" value="1"/>
</dbReference>
<feature type="domain" description="4Fe-4S ferredoxin-type" evidence="12">
    <location>
        <begin position="36"/>
        <end position="65"/>
    </location>
</feature>
<keyword evidence="10" id="KW-0830">Ubiquinone</keyword>
<evidence type="ECO:0000313" key="13">
    <source>
        <dbReference type="EMBL" id="KAB1642976.1"/>
    </source>
</evidence>
<keyword evidence="6" id="KW-1278">Translocase</keyword>
<keyword evidence="5" id="KW-0677">Repeat</keyword>
<evidence type="ECO:0000256" key="2">
    <source>
        <dbReference type="ARBA" id="ARBA00022485"/>
    </source>
</evidence>
<dbReference type="AlphaFoldDB" id="A0A6N6NQK0"/>
<dbReference type="Pfam" id="PF12838">
    <property type="entry name" value="Fer4_7"/>
    <property type="match status" value="1"/>
</dbReference>